<keyword evidence="8" id="KW-1185">Reference proteome</keyword>
<dbReference type="Pfam" id="PF04828">
    <property type="entry name" value="GFA"/>
    <property type="match status" value="1"/>
</dbReference>
<feature type="compositionally biased region" description="Acidic residues" evidence="5">
    <location>
        <begin position="217"/>
        <end position="234"/>
    </location>
</feature>
<dbReference type="STRING" id="181874.A0A409Y9B0"/>
<dbReference type="OrthoDB" id="9970124at2759"/>
<feature type="compositionally biased region" description="Low complexity" evidence="5">
    <location>
        <begin position="523"/>
        <end position="535"/>
    </location>
</feature>
<feature type="region of interest" description="Disordered" evidence="5">
    <location>
        <begin position="422"/>
        <end position="454"/>
    </location>
</feature>
<evidence type="ECO:0000256" key="4">
    <source>
        <dbReference type="ARBA" id="ARBA00023239"/>
    </source>
</evidence>
<evidence type="ECO:0000256" key="2">
    <source>
        <dbReference type="ARBA" id="ARBA00022723"/>
    </source>
</evidence>
<dbReference type="Proteomes" id="UP000284842">
    <property type="component" value="Unassembled WGS sequence"/>
</dbReference>
<dbReference type="GO" id="GO:0016846">
    <property type="term" value="F:carbon-sulfur lyase activity"/>
    <property type="evidence" value="ECO:0007669"/>
    <property type="project" value="InterPro"/>
</dbReference>
<feature type="compositionally biased region" description="Basic residues" evidence="5">
    <location>
        <begin position="253"/>
        <end position="267"/>
    </location>
</feature>
<name>A0A409Y9B0_9AGAR</name>
<dbReference type="InParanoid" id="A0A409Y9B0"/>
<gene>
    <name evidence="7" type="ORF">CVT24_005304</name>
</gene>
<reference evidence="7 8" key="1">
    <citation type="journal article" date="2018" name="Evol. Lett.">
        <title>Horizontal gene cluster transfer increased hallucinogenic mushroom diversity.</title>
        <authorList>
            <person name="Reynolds H.T."/>
            <person name="Vijayakumar V."/>
            <person name="Gluck-Thaler E."/>
            <person name="Korotkin H.B."/>
            <person name="Matheny P.B."/>
            <person name="Slot J.C."/>
        </authorList>
    </citation>
    <scope>NUCLEOTIDE SEQUENCE [LARGE SCALE GENOMIC DNA]</scope>
    <source>
        <strain evidence="7 8">2629</strain>
    </source>
</reference>
<feature type="compositionally biased region" description="Polar residues" evidence="5">
    <location>
        <begin position="281"/>
        <end position="296"/>
    </location>
</feature>
<feature type="compositionally biased region" description="Polar residues" evidence="5">
    <location>
        <begin position="360"/>
        <end position="370"/>
    </location>
</feature>
<evidence type="ECO:0000256" key="5">
    <source>
        <dbReference type="SAM" id="MobiDB-lite"/>
    </source>
</evidence>
<feature type="domain" description="CENP-V/GFA" evidence="6">
    <location>
        <begin position="8"/>
        <end position="128"/>
    </location>
</feature>
<feature type="compositionally biased region" description="Basic residues" evidence="5">
    <location>
        <begin position="193"/>
        <end position="205"/>
    </location>
</feature>
<dbReference type="EMBL" id="NHTK01001355">
    <property type="protein sequence ID" value="PPQ99514.1"/>
    <property type="molecule type" value="Genomic_DNA"/>
</dbReference>
<protein>
    <recommendedName>
        <fullName evidence="6">CENP-V/GFA domain-containing protein</fullName>
    </recommendedName>
</protein>
<dbReference type="Gene3D" id="3.90.1590.10">
    <property type="entry name" value="glutathione-dependent formaldehyde- activating enzyme (gfa)"/>
    <property type="match status" value="1"/>
</dbReference>
<feature type="region of interest" description="Disordered" evidence="5">
    <location>
        <begin position="505"/>
        <end position="590"/>
    </location>
</feature>
<keyword evidence="2" id="KW-0479">Metal-binding</keyword>
<dbReference type="InterPro" id="IPR011057">
    <property type="entry name" value="Mss4-like_sf"/>
</dbReference>
<feature type="compositionally biased region" description="Pro residues" evidence="5">
    <location>
        <begin position="422"/>
        <end position="438"/>
    </location>
</feature>
<evidence type="ECO:0000313" key="7">
    <source>
        <dbReference type="EMBL" id="PPQ99514.1"/>
    </source>
</evidence>
<dbReference type="PANTHER" id="PTHR33337">
    <property type="entry name" value="GFA DOMAIN-CONTAINING PROTEIN"/>
    <property type="match status" value="1"/>
</dbReference>
<keyword evidence="4" id="KW-0456">Lyase</keyword>
<dbReference type="AlphaFoldDB" id="A0A409Y9B0"/>
<dbReference type="InterPro" id="IPR006913">
    <property type="entry name" value="CENP-V/GFA"/>
</dbReference>
<keyword evidence="3" id="KW-0862">Zinc</keyword>
<dbReference type="PROSITE" id="PS51891">
    <property type="entry name" value="CENP_V_GFA"/>
    <property type="match status" value="1"/>
</dbReference>
<evidence type="ECO:0000256" key="3">
    <source>
        <dbReference type="ARBA" id="ARBA00022833"/>
    </source>
</evidence>
<comment type="similarity">
    <text evidence="1">Belongs to the Gfa family.</text>
</comment>
<dbReference type="PANTHER" id="PTHR33337:SF40">
    <property type="entry name" value="CENP-V_GFA DOMAIN-CONTAINING PROTEIN-RELATED"/>
    <property type="match status" value="1"/>
</dbReference>
<feature type="region of interest" description="Disordered" evidence="5">
    <location>
        <begin position="360"/>
        <end position="406"/>
    </location>
</feature>
<organism evidence="7 8">
    <name type="scientific">Panaeolus cyanescens</name>
    <dbReference type="NCBI Taxonomy" id="181874"/>
    <lineage>
        <taxon>Eukaryota</taxon>
        <taxon>Fungi</taxon>
        <taxon>Dikarya</taxon>
        <taxon>Basidiomycota</taxon>
        <taxon>Agaricomycotina</taxon>
        <taxon>Agaricomycetes</taxon>
        <taxon>Agaricomycetidae</taxon>
        <taxon>Agaricales</taxon>
        <taxon>Agaricineae</taxon>
        <taxon>Galeropsidaceae</taxon>
        <taxon>Panaeolus</taxon>
    </lineage>
</organism>
<dbReference type="SUPFAM" id="SSF51316">
    <property type="entry name" value="Mss4-like"/>
    <property type="match status" value="1"/>
</dbReference>
<dbReference type="GO" id="GO:0046872">
    <property type="term" value="F:metal ion binding"/>
    <property type="evidence" value="ECO:0007669"/>
    <property type="project" value="UniProtKB-KW"/>
</dbReference>
<evidence type="ECO:0000313" key="8">
    <source>
        <dbReference type="Proteomes" id="UP000284842"/>
    </source>
</evidence>
<feature type="compositionally biased region" description="Basic and acidic residues" evidence="5">
    <location>
        <begin position="268"/>
        <end position="280"/>
    </location>
</feature>
<feature type="region of interest" description="Disordered" evidence="5">
    <location>
        <begin position="178"/>
        <end position="345"/>
    </location>
</feature>
<comment type="caution">
    <text evidence="7">The sequence shown here is derived from an EMBL/GenBank/DDBJ whole genome shotgun (WGS) entry which is preliminary data.</text>
</comment>
<sequence length="590" mass="64182">MSDTPIVHQGGCYCKRVRYQVTGEPILSAYCHCTLCQRFNAAAFILTIHFPETNFKWTHSEEDALDSYEVASKPWKKRWRCKTCGCAIASYNSKANKWSVWGGQLDRDESGHIIGWDTIKPTAHIFYETRMVDIKDDLGKWAGYEDKSERLQTHLPSQLHSPVGMDEDIDMDAPLISTLREEDSPPPPTSSKKSSKPMIHIKKRPPPLPKTVAKDADDGEDEEDQLIDDDDANDEGTKPSPSTVTAPSESPQKRKPATVKKKARKSEKKQDAEKKGKEKSLQSTSHAPEMSSNAVNPTEAHEDIESFIESSISAPLESKGKKKVSPRKPPTIPRAKIKIPKPKTAIPPLLLDDIDAQSESYAGTAASSPITGAMERSPEPEAENNVPPESSPPVNPSALPEDVPNLENVPIPVYPLPTKPFPVQPPQKIPTGFAPPMPLDKSRQKVRHWRPAQREIRGIAGGRWLTRTWVGDKESDYATHIANSLPPPKIDVDKIAAANATAKMAAGGSISAPPATKTMGKLKASSKSGSVAGSSTPSRAPSAVPEGQPGIQITSTVRAPTKMRILQLPPTDDAGEPMDAIPTPVELADG</sequence>
<accession>A0A409Y9B0</accession>
<feature type="compositionally biased region" description="Polar residues" evidence="5">
    <location>
        <begin position="239"/>
        <end position="250"/>
    </location>
</feature>
<evidence type="ECO:0000256" key="1">
    <source>
        <dbReference type="ARBA" id="ARBA00005495"/>
    </source>
</evidence>
<evidence type="ECO:0000259" key="6">
    <source>
        <dbReference type="PROSITE" id="PS51891"/>
    </source>
</evidence>
<proteinExistence type="inferred from homology"/>